<feature type="region of interest" description="Disordered" evidence="5">
    <location>
        <begin position="390"/>
        <end position="412"/>
    </location>
</feature>
<feature type="domain" description="DNA mismatch repair protein S5" evidence="7">
    <location>
        <begin position="208"/>
        <end position="326"/>
    </location>
</feature>
<evidence type="ECO:0000313" key="9">
    <source>
        <dbReference type="Proteomes" id="UP000262195"/>
    </source>
</evidence>
<keyword evidence="3 4" id="KW-0234">DNA repair</keyword>
<keyword evidence="8" id="KW-0378">Hydrolase</keyword>
<evidence type="ECO:0000259" key="6">
    <source>
        <dbReference type="SMART" id="SM00853"/>
    </source>
</evidence>
<dbReference type="GO" id="GO:0016887">
    <property type="term" value="F:ATP hydrolysis activity"/>
    <property type="evidence" value="ECO:0007669"/>
    <property type="project" value="InterPro"/>
</dbReference>
<dbReference type="InterPro" id="IPR037198">
    <property type="entry name" value="MutL_C_sf"/>
</dbReference>
<feature type="domain" description="MutL C-terminal dimerisation" evidence="6">
    <location>
        <begin position="487"/>
        <end position="629"/>
    </location>
</feature>
<keyword evidence="2 4" id="KW-0227">DNA damage</keyword>
<dbReference type="NCBIfam" id="NF000950">
    <property type="entry name" value="PRK00095.1-3"/>
    <property type="match status" value="1"/>
</dbReference>
<dbReference type="CDD" id="cd00782">
    <property type="entry name" value="MutL_Trans"/>
    <property type="match status" value="1"/>
</dbReference>
<dbReference type="AlphaFoldDB" id="A0A3D4S2Y5"/>
<dbReference type="InterPro" id="IPR013507">
    <property type="entry name" value="DNA_mismatch_S5_2-like"/>
</dbReference>
<protein>
    <recommendedName>
        <fullName evidence="4">DNA mismatch repair protein MutL</fullName>
    </recommendedName>
</protein>
<dbReference type="Gene3D" id="3.30.1370.100">
    <property type="entry name" value="MutL, C-terminal domain, regulatory subdomain"/>
    <property type="match status" value="1"/>
</dbReference>
<comment type="function">
    <text evidence="4">This protein is involved in the repair of mismatches in DNA. It is required for dam-dependent methyl-directed DNA mismatch repair. May act as a 'molecular matchmaker', a protein that promotes the formation of a stable complex between two or more DNA-binding proteins in an ATP-dependent manner without itself being part of a final effector complex.</text>
</comment>
<dbReference type="Pfam" id="PF01119">
    <property type="entry name" value="DNA_mis_repair"/>
    <property type="match status" value="1"/>
</dbReference>
<organism evidence="8 9">
    <name type="scientific">Bavariicoccus seileri</name>
    <dbReference type="NCBI Taxonomy" id="549685"/>
    <lineage>
        <taxon>Bacteria</taxon>
        <taxon>Bacillati</taxon>
        <taxon>Bacillota</taxon>
        <taxon>Bacilli</taxon>
        <taxon>Lactobacillales</taxon>
        <taxon>Enterococcaceae</taxon>
        <taxon>Bavariicoccus</taxon>
    </lineage>
</organism>
<comment type="similarity">
    <text evidence="1 4">Belongs to the DNA mismatch repair MutL/HexB family.</text>
</comment>
<dbReference type="Pfam" id="PF13589">
    <property type="entry name" value="HATPase_c_3"/>
    <property type="match status" value="1"/>
</dbReference>
<evidence type="ECO:0000256" key="5">
    <source>
        <dbReference type="SAM" id="MobiDB-lite"/>
    </source>
</evidence>
<reference evidence="8 9" key="1">
    <citation type="journal article" date="2018" name="Nat. Biotechnol.">
        <title>A standardized bacterial taxonomy based on genome phylogeny substantially revises the tree of life.</title>
        <authorList>
            <person name="Parks D.H."/>
            <person name="Chuvochina M."/>
            <person name="Waite D.W."/>
            <person name="Rinke C."/>
            <person name="Skarshewski A."/>
            <person name="Chaumeil P.A."/>
            <person name="Hugenholtz P."/>
        </authorList>
    </citation>
    <scope>NUCLEOTIDE SEQUENCE [LARGE SCALE GENOMIC DNA]</scope>
    <source>
        <strain evidence="8">UBA11306</strain>
    </source>
</reference>
<dbReference type="GO" id="GO:0004519">
    <property type="term" value="F:endonuclease activity"/>
    <property type="evidence" value="ECO:0007669"/>
    <property type="project" value="UniProtKB-KW"/>
</dbReference>
<dbReference type="InterPro" id="IPR038973">
    <property type="entry name" value="MutL/Mlh/Pms-like"/>
</dbReference>
<sequence>MMAKIKELSVALTNQIAAGEVIERPASVVKELVENAIDANSTEIVVTLKESGLTSISVADNGNGMDSEDALNCFKRYATSKLSQQQELFRIRTLGFRGEAIPSIAAVSQVLLTTSNGSEATEVHYHYGNLESSKPTSRAKGTTITVTNLFSNTPARLRFMKSLPTELSHITDYLNRLAMSYPAVRFEVWHDGNQMLKTVGNGDQQQAIAGIYSPSIARQMIPLNFETADFSVKGFISPPLLSRANRHYMSIFINNRYIKNIAIQQAVLAGYKSTLMIKRFPIVALNIEADPLLVDVNVHPNKLDVRLSKTEQLQEALKTEIFKAVQKRDRIPDSQSVVDKQLKKRHPIELPLKPKEQDVDSFDTISKPTHKNWFGRSYLRNDDKITDHKGYERDKIANEPSSADDRGTDLSAHDISKKQNNDLLQSVAEDHGQKATEQIFKNRNQTTRQDYELAEYLDRPENDSEAVAEKLNDYNPIHDSSFPELEYFGQLHGTYLFAQGNDGFYIIDQHAAQERIRYEYLLKKMSVVKASQQELLLPLTITLSADQMENITAFASVFQKIGLQFEPFGPRSIIFHSYPAWMTGREVQSDIEQVVDLILSKEVENVIDLRYKTAVMMSCKESIKANHYITPDEARKLLEDLSRTQNPYNCPHGRPTIVHFSTYDMERLFKRIQDH</sequence>
<keyword evidence="8" id="KW-0255">Endonuclease</keyword>
<evidence type="ECO:0000256" key="1">
    <source>
        <dbReference type="ARBA" id="ARBA00006082"/>
    </source>
</evidence>
<dbReference type="Gene3D" id="3.30.230.10">
    <property type="match status" value="1"/>
</dbReference>
<dbReference type="NCBIfam" id="TIGR00585">
    <property type="entry name" value="mutl"/>
    <property type="match status" value="1"/>
</dbReference>
<evidence type="ECO:0000256" key="3">
    <source>
        <dbReference type="ARBA" id="ARBA00023204"/>
    </source>
</evidence>
<dbReference type="InterPro" id="IPR036890">
    <property type="entry name" value="HATPase_C_sf"/>
</dbReference>
<dbReference type="Gene3D" id="3.30.1540.20">
    <property type="entry name" value="MutL, C-terminal domain, dimerisation subdomain"/>
    <property type="match status" value="1"/>
</dbReference>
<dbReference type="CDD" id="cd16926">
    <property type="entry name" value="HATPase_MutL-MLH-PMS-like"/>
    <property type="match status" value="1"/>
</dbReference>
<dbReference type="GO" id="GO:0030983">
    <property type="term" value="F:mismatched DNA binding"/>
    <property type="evidence" value="ECO:0007669"/>
    <property type="project" value="InterPro"/>
</dbReference>
<evidence type="ECO:0000313" key="8">
    <source>
        <dbReference type="EMBL" id="HCS93195.1"/>
    </source>
</evidence>
<dbReference type="Gene3D" id="3.30.565.10">
    <property type="entry name" value="Histidine kinase-like ATPase, C-terminal domain"/>
    <property type="match status" value="1"/>
</dbReference>
<dbReference type="Pfam" id="PF08676">
    <property type="entry name" value="MutL_C"/>
    <property type="match status" value="1"/>
</dbReference>
<dbReference type="PANTHER" id="PTHR10073:SF12">
    <property type="entry name" value="DNA MISMATCH REPAIR PROTEIN MLH1"/>
    <property type="match status" value="1"/>
</dbReference>
<dbReference type="InterPro" id="IPR002099">
    <property type="entry name" value="MutL/Mlh/PMS"/>
</dbReference>
<evidence type="ECO:0000256" key="4">
    <source>
        <dbReference type="HAMAP-Rule" id="MF_00149"/>
    </source>
</evidence>
<dbReference type="GO" id="GO:0140664">
    <property type="term" value="F:ATP-dependent DNA damage sensor activity"/>
    <property type="evidence" value="ECO:0007669"/>
    <property type="project" value="InterPro"/>
</dbReference>
<dbReference type="InterPro" id="IPR042121">
    <property type="entry name" value="MutL_C_regsub"/>
</dbReference>
<comment type="caution">
    <text evidence="8">The sequence shown here is derived from an EMBL/GenBank/DDBJ whole genome shotgun (WGS) entry which is preliminary data.</text>
</comment>
<gene>
    <name evidence="4" type="primary">mutL</name>
    <name evidence="8" type="ORF">DIW15_00615</name>
</gene>
<dbReference type="STRING" id="1121105.GCA_000421665_00309"/>
<keyword evidence="8" id="KW-0540">Nuclease</keyword>
<dbReference type="SMART" id="SM01340">
    <property type="entry name" value="DNA_mis_repair"/>
    <property type="match status" value="1"/>
</dbReference>
<dbReference type="Proteomes" id="UP000262195">
    <property type="component" value="Unassembled WGS sequence"/>
</dbReference>
<dbReference type="FunFam" id="3.30.565.10:FF:000003">
    <property type="entry name" value="DNA mismatch repair endonuclease MutL"/>
    <property type="match status" value="1"/>
</dbReference>
<dbReference type="GO" id="GO:0006298">
    <property type="term" value="P:mismatch repair"/>
    <property type="evidence" value="ECO:0007669"/>
    <property type="project" value="UniProtKB-UniRule"/>
</dbReference>
<dbReference type="SMART" id="SM00853">
    <property type="entry name" value="MutL_C"/>
    <property type="match status" value="1"/>
</dbReference>
<dbReference type="SUPFAM" id="SSF54211">
    <property type="entry name" value="Ribosomal protein S5 domain 2-like"/>
    <property type="match status" value="1"/>
</dbReference>
<dbReference type="EMBL" id="DQHO01000003">
    <property type="protein sequence ID" value="HCS93195.1"/>
    <property type="molecule type" value="Genomic_DNA"/>
</dbReference>
<dbReference type="InterPro" id="IPR014721">
    <property type="entry name" value="Ribsml_uS5_D2-typ_fold_subgr"/>
</dbReference>
<dbReference type="InterPro" id="IPR042120">
    <property type="entry name" value="MutL_C_dimsub"/>
</dbReference>
<dbReference type="PANTHER" id="PTHR10073">
    <property type="entry name" value="DNA MISMATCH REPAIR PROTEIN MLH, PMS, MUTL"/>
    <property type="match status" value="1"/>
</dbReference>
<accession>A0A3D4S2Y5</accession>
<name>A0A3D4S2Y5_9ENTE</name>
<dbReference type="InterPro" id="IPR020568">
    <property type="entry name" value="Ribosomal_Su5_D2-typ_SF"/>
</dbReference>
<dbReference type="InterPro" id="IPR020667">
    <property type="entry name" value="DNA_mismatch_repair_MutL"/>
</dbReference>
<dbReference type="SUPFAM" id="SSF118116">
    <property type="entry name" value="DNA mismatch repair protein MutL"/>
    <property type="match status" value="1"/>
</dbReference>
<evidence type="ECO:0000259" key="7">
    <source>
        <dbReference type="SMART" id="SM01340"/>
    </source>
</evidence>
<dbReference type="SUPFAM" id="SSF55874">
    <property type="entry name" value="ATPase domain of HSP90 chaperone/DNA topoisomerase II/histidine kinase"/>
    <property type="match status" value="1"/>
</dbReference>
<dbReference type="GO" id="GO:0032300">
    <property type="term" value="C:mismatch repair complex"/>
    <property type="evidence" value="ECO:0007669"/>
    <property type="project" value="InterPro"/>
</dbReference>
<dbReference type="GO" id="GO:0005524">
    <property type="term" value="F:ATP binding"/>
    <property type="evidence" value="ECO:0007669"/>
    <property type="project" value="InterPro"/>
</dbReference>
<proteinExistence type="inferred from homology"/>
<dbReference type="HAMAP" id="MF_00149">
    <property type="entry name" value="DNA_mis_repair"/>
    <property type="match status" value="1"/>
</dbReference>
<dbReference type="InterPro" id="IPR014790">
    <property type="entry name" value="MutL_C"/>
</dbReference>
<evidence type="ECO:0000256" key="2">
    <source>
        <dbReference type="ARBA" id="ARBA00022763"/>
    </source>
</evidence>